<name>A0A8S1RH06_9CILI</name>
<proteinExistence type="predicted"/>
<evidence type="ECO:0000313" key="1">
    <source>
        <dbReference type="EMBL" id="CAD8126464.1"/>
    </source>
</evidence>
<accession>A0A8S1RH06</accession>
<keyword evidence="2" id="KW-1185">Reference proteome</keyword>
<reference evidence="1" key="1">
    <citation type="submission" date="2021-01" db="EMBL/GenBank/DDBJ databases">
        <authorList>
            <consortium name="Genoscope - CEA"/>
            <person name="William W."/>
        </authorList>
    </citation>
    <scope>NUCLEOTIDE SEQUENCE</scope>
</reference>
<evidence type="ECO:0000313" key="2">
    <source>
        <dbReference type="Proteomes" id="UP000692954"/>
    </source>
</evidence>
<dbReference type="AlphaFoldDB" id="A0A8S1RH06"/>
<dbReference type="EMBL" id="CAJJDN010000167">
    <property type="protein sequence ID" value="CAD8126464.1"/>
    <property type="molecule type" value="Genomic_DNA"/>
</dbReference>
<organism evidence="1 2">
    <name type="scientific">Paramecium sonneborni</name>
    <dbReference type="NCBI Taxonomy" id="65129"/>
    <lineage>
        <taxon>Eukaryota</taxon>
        <taxon>Sar</taxon>
        <taxon>Alveolata</taxon>
        <taxon>Ciliophora</taxon>
        <taxon>Intramacronucleata</taxon>
        <taxon>Oligohymenophorea</taxon>
        <taxon>Peniculida</taxon>
        <taxon>Parameciidae</taxon>
        <taxon>Paramecium</taxon>
    </lineage>
</organism>
<sequence>MNNIFEEVSFLEEPYYNQKSNSIIRTNNSIQHLLIKSQLNPNTNQQPNYSNAAYYDRTICNSNIIVGSNISEEKQDEIIQIEDKLSSCHYKVIQVAEKDDDNQFLQYKIQ</sequence>
<protein>
    <submittedName>
        <fullName evidence="1">Uncharacterized protein</fullName>
    </submittedName>
</protein>
<dbReference type="Proteomes" id="UP000692954">
    <property type="component" value="Unassembled WGS sequence"/>
</dbReference>
<gene>
    <name evidence="1" type="ORF">PSON_ATCC_30995.1.T1670100</name>
</gene>
<comment type="caution">
    <text evidence="1">The sequence shown here is derived from an EMBL/GenBank/DDBJ whole genome shotgun (WGS) entry which is preliminary data.</text>
</comment>